<dbReference type="InterPro" id="IPR004220">
    <property type="entry name" value="5-COMe_2-OHmuconate_Isoase"/>
</dbReference>
<organism evidence="1 2">
    <name type="scientific">Chryseobacterium paridis</name>
    <dbReference type="NCBI Taxonomy" id="2800328"/>
    <lineage>
        <taxon>Bacteria</taxon>
        <taxon>Pseudomonadati</taxon>
        <taxon>Bacteroidota</taxon>
        <taxon>Flavobacteriia</taxon>
        <taxon>Flavobacteriales</taxon>
        <taxon>Weeksellaceae</taxon>
        <taxon>Chryseobacterium group</taxon>
        <taxon>Chryseobacterium</taxon>
    </lineage>
</organism>
<dbReference type="Proteomes" id="UP000628669">
    <property type="component" value="Unassembled WGS sequence"/>
</dbReference>
<dbReference type="SUPFAM" id="SSF55331">
    <property type="entry name" value="Tautomerase/MIF"/>
    <property type="match status" value="1"/>
</dbReference>
<dbReference type="Gene3D" id="3.30.429.10">
    <property type="entry name" value="Macrophage Migration Inhibitory Factor"/>
    <property type="match status" value="1"/>
</dbReference>
<accession>A0ABS1FX62</accession>
<dbReference type="PANTHER" id="PTHR37950:SF1">
    <property type="entry name" value="4-HYDROXYPHENYLACETATE CATABOLISM PROTEIN"/>
    <property type="match status" value="1"/>
</dbReference>
<dbReference type="InterPro" id="IPR014347">
    <property type="entry name" value="Tautomerase/MIF_sf"/>
</dbReference>
<sequence>MPHFNIECSVNILSQQSPGKIMQAVYEGAEASGLFAKNDIKVRISPFKYYKLGEGKNGFIHIFGNIMEGRTAEQKANLSRQVIERLNLLFPEISFLSMNITEFEAATYCNKSLINPENINKNRHFGN</sequence>
<dbReference type="PANTHER" id="PTHR37950">
    <property type="entry name" value="4-HYDROXYPHENYLACETATE CATABOLISM PROTEIN"/>
    <property type="match status" value="1"/>
</dbReference>
<name>A0ABS1FX62_9FLAO</name>
<reference evidence="2" key="1">
    <citation type="submission" date="2021-01" db="EMBL/GenBank/DDBJ databases">
        <title>Genome public.</title>
        <authorList>
            <person name="Liu C."/>
            <person name="Sun Q."/>
        </authorList>
    </citation>
    <scope>NUCLEOTIDE SEQUENCE [LARGE SCALE GENOMIC DNA]</scope>
    <source>
        <strain evidence="2">YIM B02567</strain>
    </source>
</reference>
<protein>
    <submittedName>
        <fullName evidence="1">5-carboxymethyl-2-hydroxymuconate Delta-isomerase</fullName>
    </submittedName>
</protein>
<keyword evidence="2" id="KW-1185">Reference proteome</keyword>
<dbReference type="EMBL" id="JAENHK010000010">
    <property type="protein sequence ID" value="MBK1896975.1"/>
    <property type="molecule type" value="Genomic_DNA"/>
</dbReference>
<evidence type="ECO:0000313" key="1">
    <source>
        <dbReference type="EMBL" id="MBK1896975.1"/>
    </source>
</evidence>
<comment type="caution">
    <text evidence="1">The sequence shown here is derived from an EMBL/GenBank/DDBJ whole genome shotgun (WGS) entry which is preliminary data.</text>
</comment>
<dbReference type="Pfam" id="PF02962">
    <property type="entry name" value="CHMI"/>
    <property type="match status" value="1"/>
</dbReference>
<dbReference type="CDD" id="cd00580">
    <property type="entry name" value="CHMI"/>
    <property type="match status" value="1"/>
</dbReference>
<proteinExistence type="predicted"/>
<evidence type="ECO:0000313" key="2">
    <source>
        <dbReference type="Proteomes" id="UP000628669"/>
    </source>
</evidence>
<gene>
    <name evidence="1" type="ORF">JHL15_14510</name>
</gene>
<dbReference type="RefSeq" id="WP_200246859.1">
    <property type="nucleotide sequence ID" value="NZ_JAENHK010000010.1"/>
</dbReference>